<keyword evidence="1 4" id="KW-0378">Hydrolase</keyword>
<reference evidence="4" key="2">
    <citation type="journal article" date="2021" name="PeerJ">
        <title>Extensive microbial diversity within the chicken gut microbiome revealed by metagenomics and culture.</title>
        <authorList>
            <person name="Gilroy R."/>
            <person name="Ravi A."/>
            <person name="Getino M."/>
            <person name="Pursley I."/>
            <person name="Horton D.L."/>
            <person name="Alikhan N.F."/>
            <person name="Baker D."/>
            <person name="Gharbi K."/>
            <person name="Hall N."/>
            <person name="Watson M."/>
            <person name="Adriaenssens E.M."/>
            <person name="Foster-Nyarko E."/>
            <person name="Jarju S."/>
            <person name="Secka A."/>
            <person name="Antonio M."/>
            <person name="Oren A."/>
            <person name="Chaudhuri R.R."/>
            <person name="La Ragione R."/>
            <person name="Hildebrand F."/>
            <person name="Pallen M.J."/>
        </authorList>
    </citation>
    <scope>NUCLEOTIDE SEQUENCE</scope>
    <source>
        <strain evidence="4">20514</strain>
    </source>
</reference>
<evidence type="ECO:0000256" key="1">
    <source>
        <dbReference type="ARBA" id="ARBA00022801"/>
    </source>
</evidence>
<dbReference type="GO" id="GO:0016787">
    <property type="term" value="F:hydrolase activity"/>
    <property type="evidence" value="ECO:0007669"/>
    <property type="project" value="UniProtKB-KW"/>
</dbReference>
<dbReference type="EMBL" id="JADIMQ010000133">
    <property type="protein sequence ID" value="MBO8449451.1"/>
    <property type="molecule type" value="Genomic_DNA"/>
</dbReference>
<dbReference type="InterPro" id="IPR050300">
    <property type="entry name" value="GDXG_lipolytic_enzyme"/>
</dbReference>
<name>A0A9D9EJU8_9BACT</name>
<dbReference type="InterPro" id="IPR029058">
    <property type="entry name" value="AB_hydrolase_fold"/>
</dbReference>
<gene>
    <name evidence="4" type="ORF">IAC29_09320</name>
</gene>
<evidence type="ECO:0000259" key="3">
    <source>
        <dbReference type="Pfam" id="PF20434"/>
    </source>
</evidence>
<dbReference type="PANTHER" id="PTHR48081">
    <property type="entry name" value="AB HYDROLASE SUPERFAMILY PROTEIN C4A8.06C"/>
    <property type="match status" value="1"/>
</dbReference>
<dbReference type="AlphaFoldDB" id="A0A9D9EJU8"/>
<dbReference type="Proteomes" id="UP000810252">
    <property type="component" value="Unassembled WGS sequence"/>
</dbReference>
<dbReference type="InterPro" id="IPR049492">
    <property type="entry name" value="BD-FAE-like_dom"/>
</dbReference>
<feature type="signal peptide" evidence="2">
    <location>
        <begin position="1"/>
        <end position="25"/>
    </location>
</feature>
<reference evidence="4" key="1">
    <citation type="submission" date="2020-10" db="EMBL/GenBank/DDBJ databases">
        <authorList>
            <person name="Gilroy R."/>
        </authorList>
    </citation>
    <scope>NUCLEOTIDE SEQUENCE</scope>
    <source>
        <strain evidence="4">20514</strain>
    </source>
</reference>
<evidence type="ECO:0000313" key="5">
    <source>
        <dbReference type="Proteomes" id="UP000810252"/>
    </source>
</evidence>
<dbReference type="Gene3D" id="3.40.50.1820">
    <property type="entry name" value="alpha/beta hydrolase"/>
    <property type="match status" value="1"/>
</dbReference>
<organism evidence="4 5">
    <name type="scientific">Candidatus Cryptobacteroides merdigallinarum</name>
    <dbReference type="NCBI Taxonomy" id="2840770"/>
    <lineage>
        <taxon>Bacteria</taxon>
        <taxon>Pseudomonadati</taxon>
        <taxon>Bacteroidota</taxon>
        <taxon>Bacteroidia</taxon>
        <taxon>Bacteroidales</taxon>
        <taxon>Candidatus Cryptobacteroides</taxon>
    </lineage>
</organism>
<evidence type="ECO:0000313" key="4">
    <source>
        <dbReference type="EMBL" id="MBO8449451.1"/>
    </source>
</evidence>
<keyword evidence="2" id="KW-0732">Signal</keyword>
<dbReference type="Pfam" id="PF20434">
    <property type="entry name" value="BD-FAE"/>
    <property type="match status" value="1"/>
</dbReference>
<proteinExistence type="predicted"/>
<feature type="chain" id="PRO_5038781310" evidence="2">
    <location>
        <begin position="26"/>
        <end position="346"/>
    </location>
</feature>
<dbReference type="PANTHER" id="PTHR48081:SF6">
    <property type="entry name" value="PEPTIDASE S9 PROLYL OLIGOPEPTIDASE CATALYTIC DOMAIN-CONTAINING PROTEIN"/>
    <property type="match status" value="1"/>
</dbReference>
<feature type="domain" description="BD-FAE-like" evidence="3">
    <location>
        <begin position="91"/>
        <end position="291"/>
    </location>
</feature>
<accession>A0A9D9EJU8</accession>
<evidence type="ECO:0000256" key="2">
    <source>
        <dbReference type="SAM" id="SignalP"/>
    </source>
</evidence>
<sequence length="346" mass="38128">MDKILKTTFILAAAGMMSAAATVSAQPNTKLRPDKTVLLYQEAPVEIKDPVQGKTTEALGLEMKHDNGLAGDETMNQNGNIGNISSLARFDLYFPKKGNGQMVVVCPGGGYSIVSSYNEGVYVADWMLSRGIAVAVVKYRLPGGHWEVPLDDVHNVFRYCREHAGEWGIDQIGVMGFSAGGHLAASATTLYTDKVTRPDFSILIYPVIAMDNIPSHAGSKVNLIGKDEVWTSTEGKTADEWLKDQELHKDLIRKYSLYQDVTTDTPPVFLTHCSDDPTVPVVNSIVFYNALKEKGHNPEMHIFPYGGHGWGFSSAKFVKKDKFGYARSEFENSLSRWLESVRADGK</sequence>
<dbReference type="SUPFAM" id="SSF53474">
    <property type="entry name" value="alpha/beta-Hydrolases"/>
    <property type="match status" value="1"/>
</dbReference>
<comment type="caution">
    <text evidence="4">The sequence shown here is derived from an EMBL/GenBank/DDBJ whole genome shotgun (WGS) entry which is preliminary data.</text>
</comment>
<protein>
    <submittedName>
        <fullName evidence="4">Alpha/beta hydrolase</fullName>
    </submittedName>
</protein>